<proteinExistence type="predicted"/>
<organism evidence="1 2">
    <name type="scientific">Neurospora tetraspora</name>
    <dbReference type="NCBI Taxonomy" id="94610"/>
    <lineage>
        <taxon>Eukaryota</taxon>
        <taxon>Fungi</taxon>
        <taxon>Dikarya</taxon>
        <taxon>Ascomycota</taxon>
        <taxon>Pezizomycotina</taxon>
        <taxon>Sordariomycetes</taxon>
        <taxon>Sordariomycetidae</taxon>
        <taxon>Sordariales</taxon>
        <taxon>Sordariaceae</taxon>
        <taxon>Neurospora</taxon>
    </lineage>
</organism>
<dbReference type="Proteomes" id="UP001278500">
    <property type="component" value="Unassembled WGS sequence"/>
</dbReference>
<reference evidence="1" key="1">
    <citation type="journal article" date="2023" name="Mol. Phylogenet. Evol.">
        <title>Genome-scale phylogeny and comparative genomics of the fungal order Sordariales.</title>
        <authorList>
            <person name="Hensen N."/>
            <person name="Bonometti L."/>
            <person name="Westerberg I."/>
            <person name="Brannstrom I.O."/>
            <person name="Guillou S."/>
            <person name="Cros-Aarteil S."/>
            <person name="Calhoun S."/>
            <person name="Haridas S."/>
            <person name="Kuo A."/>
            <person name="Mondo S."/>
            <person name="Pangilinan J."/>
            <person name="Riley R."/>
            <person name="LaButti K."/>
            <person name="Andreopoulos B."/>
            <person name="Lipzen A."/>
            <person name="Chen C."/>
            <person name="Yan M."/>
            <person name="Daum C."/>
            <person name="Ng V."/>
            <person name="Clum A."/>
            <person name="Steindorff A."/>
            <person name="Ohm R.A."/>
            <person name="Martin F."/>
            <person name="Silar P."/>
            <person name="Natvig D.O."/>
            <person name="Lalanne C."/>
            <person name="Gautier V."/>
            <person name="Ament-Velasquez S.L."/>
            <person name="Kruys A."/>
            <person name="Hutchinson M.I."/>
            <person name="Powell A.J."/>
            <person name="Barry K."/>
            <person name="Miller A.N."/>
            <person name="Grigoriev I.V."/>
            <person name="Debuchy R."/>
            <person name="Gladieux P."/>
            <person name="Hiltunen Thoren M."/>
            <person name="Johannesson H."/>
        </authorList>
    </citation>
    <scope>NUCLEOTIDE SEQUENCE</scope>
    <source>
        <strain evidence="1">CBS 560.94</strain>
    </source>
</reference>
<comment type="caution">
    <text evidence="1">The sequence shown here is derived from an EMBL/GenBank/DDBJ whole genome shotgun (WGS) entry which is preliminary data.</text>
</comment>
<name>A0AAE0J876_9PEZI</name>
<keyword evidence="2" id="KW-1185">Reference proteome</keyword>
<dbReference type="EMBL" id="JAUEPP010000007">
    <property type="protein sequence ID" value="KAK3338730.1"/>
    <property type="molecule type" value="Genomic_DNA"/>
</dbReference>
<sequence length="112" mass="12666">MFSIVMEDIRVVAPELEDVNNLSAAYHRAKEEVLAAYYEHFYLGLGVAEVVVEGAVEWATARLLWMKYCGGLDFGMPCPADAFREECEEHMTRPDEAWLVYVAGKMEEDGVN</sequence>
<reference evidence="1" key="2">
    <citation type="submission" date="2023-06" db="EMBL/GenBank/DDBJ databases">
        <authorList>
            <consortium name="Lawrence Berkeley National Laboratory"/>
            <person name="Haridas S."/>
            <person name="Hensen N."/>
            <person name="Bonometti L."/>
            <person name="Westerberg I."/>
            <person name="Brannstrom I.O."/>
            <person name="Guillou S."/>
            <person name="Cros-Aarteil S."/>
            <person name="Calhoun S."/>
            <person name="Kuo A."/>
            <person name="Mondo S."/>
            <person name="Pangilinan J."/>
            <person name="Riley R."/>
            <person name="Labutti K."/>
            <person name="Andreopoulos B."/>
            <person name="Lipzen A."/>
            <person name="Chen C."/>
            <person name="Yanf M."/>
            <person name="Daum C."/>
            <person name="Ng V."/>
            <person name="Clum A."/>
            <person name="Steindorff A."/>
            <person name="Ohm R."/>
            <person name="Martin F."/>
            <person name="Silar P."/>
            <person name="Natvig D."/>
            <person name="Lalanne C."/>
            <person name="Gautier V."/>
            <person name="Ament-Velasquez S.L."/>
            <person name="Kruys A."/>
            <person name="Hutchinson M.I."/>
            <person name="Powell A.J."/>
            <person name="Barry K."/>
            <person name="Miller A.N."/>
            <person name="Grigoriev I.V."/>
            <person name="Debuchy R."/>
            <person name="Gladieux P."/>
            <person name="Thoren M.H."/>
            <person name="Johannesson H."/>
        </authorList>
    </citation>
    <scope>NUCLEOTIDE SEQUENCE</scope>
    <source>
        <strain evidence="1">CBS 560.94</strain>
    </source>
</reference>
<evidence type="ECO:0000313" key="1">
    <source>
        <dbReference type="EMBL" id="KAK3338730.1"/>
    </source>
</evidence>
<protein>
    <submittedName>
        <fullName evidence="1">Uncharacterized protein</fullName>
    </submittedName>
</protein>
<dbReference type="GeneID" id="87864979"/>
<accession>A0AAE0J876</accession>
<dbReference type="AlphaFoldDB" id="A0AAE0J876"/>
<evidence type="ECO:0000313" key="2">
    <source>
        <dbReference type="Proteomes" id="UP001278500"/>
    </source>
</evidence>
<gene>
    <name evidence="1" type="ORF">B0H65DRAFT_499466</name>
</gene>
<dbReference type="RefSeq" id="XP_062678090.1">
    <property type="nucleotide sequence ID" value="XM_062827825.1"/>
</dbReference>